<feature type="domain" description="CdaR GGDEF-like" evidence="3">
    <location>
        <begin position="192"/>
        <end position="296"/>
    </location>
</feature>
<dbReference type="InterPro" id="IPR051448">
    <property type="entry name" value="CdaR-like_regulators"/>
</dbReference>
<evidence type="ECO:0000259" key="2">
    <source>
        <dbReference type="Pfam" id="PF13556"/>
    </source>
</evidence>
<dbReference type="InterPro" id="IPR025736">
    <property type="entry name" value="PucR_C-HTH_dom"/>
</dbReference>
<evidence type="ECO:0000313" key="5">
    <source>
        <dbReference type="Proteomes" id="UP000444960"/>
    </source>
</evidence>
<evidence type="ECO:0000259" key="3">
    <source>
        <dbReference type="Pfam" id="PF17853"/>
    </source>
</evidence>
<dbReference type="PANTHER" id="PTHR33744">
    <property type="entry name" value="CARBOHYDRATE DIACID REGULATOR"/>
    <property type="match status" value="1"/>
</dbReference>
<evidence type="ECO:0000313" key="4">
    <source>
        <dbReference type="EMBL" id="GEE03892.1"/>
    </source>
</evidence>
<dbReference type="Pfam" id="PF13556">
    <property type="entry name" value="HTH_30"/>
    <property type="match status" value="1"/>
</dbReference>
<feature type="domain" description="PucR C-terminal helix-turn-helix" evidence="2">
    <location>
        <begin position="343"/>
        <end position="398"/>
    </location>
</feature>
<reference evidence="5" key="1">
    <citation type="submission" date="2019-06" db="EMBL/GenBank/DDBJ databases">
        <title>Gordonia isolated from sludge of a wastewater treatment plant.</title>
        <authorList>
            <person name="Tamura T."/>
            <person name="Aoyama K."/>
            <person name="Kang Y."/>
            <person name="Saito S."/>
            <person name="Akiyama N."/>
            <person name="Yazawa K."/>
            <person name="Gonoi T."/>
            <person name="Mikami Y."/>
        </authorList>
    </citation>
    <scope>NUCLEOTIDE SEQUENCE [LARGE SCALE GENOMIC DNA]</scope>
    <source>
        <strain evidence="5">NBRC 107696</strain>
    </source>
</reference>
<dbReference type="RefSeq" id="WP_161897335.1">
    <property type="nucleotide sequence ID" value="NZ_BJOV01000005.1"/>
</dbReference>
<gene>
    <name evidence="4" type="ORF">nbrc107696_43380</name>
</gene>
<proteinExistence type="inferred from homology"/>
<dbReference type="Pfam" id="PF17853">
    <property type="entry name" value="GGDEF_2"/>
    <property type="match status" value="1"/>
</dbReference>
<dbReference type="InterPro" id="IPR042070">
    <property type="entry name" value="PucR_C-HTH_sf"/>
</dbReference>
<evidence type="ECO:0000256" key="1">
    <source>
        <dbReference type="ARBA" id="ARBA00006754"/>
    </source>
</evidence>
<dbReference type="Proteomes" id="UP000444960">
    <property type="component" value="Unassembled WGS sequence"/>
</dbReference>
<evidence type="ECO:0008006" key="6">
    <source>
        <dbReference type="Google" id="ProtNLM"/>
    </source>
</evidence>
<accession>A0A7I9VFB5</accession>
<name>A0A7I9VFB5_9ACTN</name>
<dbReference type="EMBL" id="BJOV01000005">
    <property type="protein sequence ID" value="GEE03892.1"/>
    <property type="molecule type" value="Genomic_DNA"/>
</dbReference>
<dbReference type="OrthoDB" id="3663486at2"/>
<dbReference type="InterPro" id="IPR041522">
    <property type="entry name" value="CdaR_GGDEF"/>
</dbReference>
<organism evidence="4 5">
    <name type="scientific">Gordonia spumicola</name>
    <dbReference type="NCBI Taxonomy" id="589161"/>
    <lineage>
        <taxon>Bacteria</taxon>
        <taxon>Bacillati</taxon>
        <taxon>Actinomycetota</taxon>
        <taxon>Actinomycetes</taxon>
        <taxon>Mycobacteriales</taxon>
        <taxon>Gordoniaceae</taxon>
        <taxon>Gordonia</taxon>
    </lineage>
</organism>
<protein>
    <recommendedName>
        <fullName evidence="6">PucR family transcriptional regulator</fullName>
    </recommendedName>
</protein>
<comment type="similarity">
    <text evidence="1">Belongs to the CdaR family.</text>
</comment>
<dbReference type="AlphaFoldDB" id="A0A7I9VFB5"/>
<sequence length="420" mass="46136">METPDCSPAVTDLIRRSAEAVLAAPASWFEEVEDAAFSASDMRPVVEDPEWRAFAIRGAHALMLHWASANAEHPGRAVPPLVTDLQEIARTVVRRGHTEASVDAYRLGQNVAWRRWMKIAFGLSTDVDDLAAMLDITSNSIGAFVDATITALTAEITTERERVQRSREADRLQAVSLLIAGDWPDGRSTEFALDYRLDQTHTAVVVWSTDASPPLTEMERAVDEVARRVGARVSMHVLASPGTVWGWLGSADRGSLHDATGVAGAGSPWRIAIGSTARGRDGFRTSHLDALSAQRMMARMETEHTVATFDDVEGILLLTAQPDQADRFVTHTLGPLASGHPELREAVRAYLREQCNASRAARALYSHRNTLLRRIKRADELLPQPIEQNALNIGMALEIAYWRGAVAPEDRNVRTEPADQ</sequence>
<dbReference type="PANTHER" id="PTHR33744:SF1">
    <property type="entry name" value="DNA-BINDING TRANSCRIPTIONAL ACTIVATOR ADER"/>
    <property type="match status" value="1"/>
</dbReference>
<dbReference type="Gene3D" id="1.10.10.2840">
    <property type="entry name" value="PucR C-terminal helix-turn-helix domain"/>
    <property type="match status" value="1"/>
</dbReference>
<keyword evidence="5" id="KW-1185">Reference proteome</keyword>
<comment type="caution">
    <text evidence="4">The sequence shown here is derived from an EMBL/GenBank/DDBJ whole genome shotgun (WGS) entry which is preliminary data.</text>
</comment>